<reference evidence="5 6" key="1">
    <citation type="submission" date="2019-12" db="EMBL/GenBank/DDBJ databases">
        <title>Halocatena pleomorpha gen. nov. sp. nov., an extremely halophilic archaeon of family Halobacteriaceae isolated from saltpan soil.</title>
        <authorList>
            <person name="Pal Y."/>
            <person name="Verma A."/>
            <person name="Krishnamurthi S."/>
            <person name="Kumar P."/>
        </authorList>
    </citation>
    <scope>NUCLEOTIDE SEQUENCE [LARGE SCALE GENOMIC DNA]</scope>
    <source>
        <strain evidence="5 6">JCM 16495</strain>
    </source>
</reference>
<dbReference type="Pfam" id="PF15915">
    <property type="entry name" value="BAT"/>
    <property type="match status" value="1"/>
</dbReference>
<organism evidence="5 6">
    <name type="scientific">Halomarina oriensis</name>
    <dbReference type="NCBI Taxonomy" id="671145"/>
    <lineage>
        <taxon>Archaea</taxon>
        <taxon>Methanobacteriati</taxon>
        <taxon>Methanobacteriota</taxon>
        <taxon>Stenosarchaea group</taxon>
        <taxon>Halobacteria</taxon>
        <taxon>Halobacteriales</taxon>
        <taxon>Natronomonadaceae</taxon>
        <taxon>Halomarina</taxon>
    </lineage>
</organism>
<dbReference type="InterPro" id="IPR007050">
    <property type="entry name" value="HTH_bacterioopsin"/>
</dbReference>
<keyword evidence="5" id="KW-0238">DNA-binding</keyword>
<evidence type="ECO:0000259" key="3">
    <source>
        <dbReference type="Pfam" id="PF04967"/>
    </source>
</evidence>
<evidence type="ECO:0000313" key="5">
    <source>
        <dbReference type="EMBL" id="MWG35748.1"/>
    </source>
</evidence>
<evidence type="ECO:0000313" key="6">
    <source>
        <dbReference type="Proteomes" id="UP000451471"/>
    </source>
</evidence>
<dbReference type="PANTHER" id="PTHR34236:SF1">
    <property type="entry name" value="DIMETHYL SULFOXIDE REDUCTASE TRANSCRIPTIONAL ACTIVATOR"/>
    <property type="match status" value="1"/>
</dbReference>
<evidence type="ECO:0000256" key="2">
    <source>
        <dbReference type="ARBA" id="ARBA00023163"/>
    </source>
</evidence>
<dbReference type="PANTHER" id="PTHR34236">
    <property type="entry name" value="DIMETHYL SULFOXIDE REDUCTASE TRANSCRIPTIONAL ACTIVATOR"/>
    <property type="match status" value="1"/>
</dbReference>
<keyword evidence="2" id="KW-0804">Transcription</keyword>
<dbReference type="Proteomes" id="UP000451471">
    <property type="component" value="Unassembled WGS sequence"/>
</dbReference>
<dbReference type="AlphaFoldDB" id="A0A6B0GVL1"/>
<dbReference type="OrthoDB" id="156233at2157"/>
<dbReference type="EMBL" id="WSZK01000026">
    <property type="protein sequence ID" value="MWG35748.1"/>
    <property type="molecule type" value="Genomic_DNA"/>
</dbReference>
<feature type="domain" description="HTH bat-type" evidence="3">
    <location>
        <begin position="158"/>
        <end position="209"/>
    </location>
</feature>
<proteinExistence type="predicted"/>
<sequence>MAVVVVGRVPVAEFALEETLSAVPDVEFNGGRIVQSAEDEVVPVIWGRGGERAAVQAALEDDPSTEEAELLVDLEDEWLYRMRWTDRVHLVLQMLLDSHATLLDAEVASDAEHWSLRLLYPTHDELSKTYDYCTENDVTFDIRKVYEMDEEPAGQYGITEGQFAALEAACEGGYFRVPRETNLDAIGEDLDLSHQAVSERIRRGMDSLVSETLLIGNSRQK</sequence>
<comment type="caution">
    <text evidence="5">The sequence shown here is derived from an EMBL/GenBank/DDBJ whole genome shotgun (WGS) entry which is preliminary data.</text>
</comment>
<dbReference type="GO" id="GO:0003677">
    <property type="term" value="F:DNA binding"/>
    <property type="evidence" value="ECO:0007669"/>
    <property type="project" value="UniProtKB-KW"/>
</dbReference>
<dbReference type="RefSeq" id="WP_158205418.1">
    <property type="nucleotide sequence ID" value="NZ_WSZK01000026.1"/>
</dbReference>
<keyword evidence="6" id="KW-1185">Reference proteome</keyword>
<gene>
    <name evidence="5" type="ORF">GQS65_14855</name>
</gene>
<evidence type="ECO:0000256" key="1">
    <source>
        <dbReference type="ARBA" id="ARBA00023015"/>
    </source>
</evidence>
<dbReference type="Pfam" id="PF04967">
    <property type="entry name" value="HTH_10"/>
    <property type="match status" value="1"/>
</dbReference>
<name>A0A6B0GVL1_9EURY</name>
<keyword evidence="1" id="KW-0805">Transcription regulation</keyword>
<protein>
    <submittedName>
        <fullName evidence="5">DNA-binding protein</fullName>
    </submittedName>
</protein>
<accession>A0A6B0GVL1</accession>
<feature type="domain" description="Bacterioopsin transcriptional activator GAF and HTH associated" evidence="4">
    <location>
        <begin position="19"/>
        <end position="149"/>
    </location>
</feature>
<dbReference type="InterPro" id="IPR031803">
    <property type="entry name" value="BAT_GAF/HTH-assoc"/>
</dbReference>
<evidence type="ECO:0000259" key="4">
    <source>
        <dbReference type="Pfam" id="PF15915"/>
    </source>
</evidence>